<feature type="compositionally biased region" description="Low complexity" evidence="1">
    <location>
        <begin position="756"/>
        <end position="766"/>
    </location>
</feature>
<accession>A0A1F2WG97</accession>
<feature type="compositionally biased region" description="Polar residues" evidence="1">
    <location>
        <begin position="896"/>
        <end position="910"/>
    </location>
</feature>
<evidence type="ECO:0000313" key="4">
    <source>
        <dbReference type="EMBL" id="OFW55854.1"/>
    </source>
</evidence>
<feature type="domain" description="ADP ribosyltransferase" evidence="2">
    <location>
        <begin position="959"/>
        <end position="1102"/>
    </location>
</feature>
<dbReference type="Pfam" id="PF03496">
    <property type="entry name" value="ADPrib_exo_Tox"/>
    <property type="match status" value="1"/>
</dbReference>
<evidence type="ECO:0000259" key="3">
    <source>
        <dbReference type="Pfam" id="PF04233"/>
    </source>
</evidence>
<dbReference type="STRING" id="1797197.A2Y75_05415"/>
<proteinExistence type="predicted"/>
<evidence type="ECO:0000313" key="5">
    <source>
        <dbReference type="Proteomes" id="UP000177876"/>
    </source>
</evidence>
<reference evidence="4 5" key="1">
    <citation type="journal article" date="2016" name="Nat. Commun.">
        <title>Thousands of microbial genomes shed light on interconnected biogeochemical processes in an aquifer system.</title>
        <authorList>
            <person name="Anantharaman K."/>
            <person name="Brown C.T."/>
            <person name="Hug L.A."/>
            <person name="Sharon I."/>
            <person name="Castelle C.J."/>
            <person name="Probst A.J."/>
            <person name="Thomas B.C."/>
            <person name="Singh A."/>
            <person name="Wilkins M.J."/>
            <person name="Karaoz U."/>
            <person name="Brodie E.L."/>
            <person name="Williams K.H."/>
            <person name="Hubbard S.S."/>
            <person name="Banfield J.F."/>
        </authorList>
    </citation>
    <scope>NUCLEOTIDE SEQUENCE [LARGE SCALE GENOMIC DNA]</scope>
</reference>
<feature type="compositionally biased region" description="Low complexity" evidence="1">
    <location>
        <begin position="541"/>
        <end position="561"/>
    </location>
</feature>
<dbReference type="SUPFAM" id="SSF56399">
    <property type="entry name" value="ADP-ribosylation"/>
    <property type="match status" value="1"/>
</dbReference>
<feature type="region of interest" description="Disordered" evidence="1">
    <location>
        <begin position="653"/>
        <end position="672"/>
    </location>
</feature>
<gene>
    <name evidence="4" type="ORF">A2Y75_05415</name>
</gene>
<dbReference type="Pfam" id="PF04233">
    <property type="entry name" value="Phage_Mu_F"/>
    <property type="match status" value="1"/>
</dbReference>
<dbReference type="GO" id="GO:0005576">
    <property type="term" value="C:extracellular region"/>
    <property type="evidence" value="ECO:0007669"/>
    <property type="project" value="InterPro"/>
</dbReference>
<organism evidence="4 5">
    <name type="scientific">Candidatus Solincola sediminis</name>
    <dbReference type="NCBI Taxonomy" id="1797199"/>
    <lineage>
        <taxon>Bacteria</taxon>
        <taxon>Bacillati</taxon>
        <taxon>Actinomycetota</taxon>
        <taxon>Candidatus Geothermincolia</taxon>
        <taxon>Candidatus Geothermincolales</taxon>
        <taxon>Candidatus Geothermincolaceae</taxon>
        <taxon>Candidatus Solincola</taxon>
    </lineage>
</organism>
<name>A0A1F2WG97_9ACTN</name>
<protein>
    <recommendedName>
        <fullName evidence="6">NAD(+)--protein-arginine ADP-ribosyltransferase</fullName>
    </recommendedName>
</protein>
<dbReference type="PROSITE" id="PS51996">
    <property type="entry name" value="TR_MART"/>
    <property type="match status" value="1"/>
</dbReference>
<comment type="caution">
    <text evidence="4">The sequence shown here is derived from an EMBL/GenBank/DDBJ whole genome shotgun (WGS) entry which is preliminary data.</text>
</comment>
<feature type="compositionally biased region" description="Polar residues" evidence="1">
    <location>
        <begin position="653"/>
        <end position="662"/>
    </location>
</feature>
<dbReference type="Proteomes" id="UP000177876">
    <property type="component" value="Unassembled WGS sequence"/>
</dbReference>
<dbReference type="Gene3D" id="3.90.176.10">
    <property type="entry name" value="Toxin ADP-ribosyltransferase, Chain A, domain 1"/>
    <property type="match status" value="1"/>
</dbReference>
<feature type="compositionally biased region" description="Pro residues" evidence="1">
    <location>
        <begin position="767"/>
        <end position="781"/>
    </location>
</feature>
<evidence type="ECO:0000259" key="2">
    <source>
        <dbReference type="Pfam" id="PF03496"/>
    </source>
</evidence>
<feature type="region of interest" description="Disordered" evidence="1">
    <location>
        <begin position="537"/>
        <end position="571"/>
    </location>
</feature>
<dbReference type="InterPro" id="IPR003540">
    <property type="entry name" value="ADP-ribosyltransferase"/>
</dbReference>
<evidence type="ECO:0008006" key="6">
    <source>
        <dbReference type="Google" id="ProtNLM"/>
    </source>
</evidence>
<dbReference type="InterPro" id="IPR006528">
    <property type="entry name" value="Phage_head_morphogenesis_dom"/>
</dbReference>
<feature type="domain" description="Phage head morphogenesis" evidence="3">
    <location>
        <begin position="124"/>
        <end position="241"/>
    </location>
</feature>
<feature type="compositionally biased region" description="Low complexity" evidence="1">
    <location>
        <begin position="419"/>
        <end position="429"/>
    </location>
</feature>
<dbReference type="PANTHER" id="PTHR48148">
    <property type="entry name" value="KERATINOCYTE PROLINE-RICH PROTEIN"/>
    <property type="match status" value="1"/>
</dbReference>
<feature type="compositionally biased region" description="Pro residues" evidence="1">
    <location>
        <begin position="663"/>
        <end position="672"/>
    </location>
</feature>
<feature type="compositionally biased region" description="Pro residues" evidence="1">
    <location>
        <begin position="404"/>
        <end position="418"/>
    </location>
</feature>
<evidence type="ECO:0000256" key="1">
    <source>
        <dbReference type="SAM" id="MobiDB-lite"/>
    </source>
</evidence>
<dbReference type="PANTHER" id="PTHR48148:SF2">
    <property type="entry name" value="PA14 DOMAIN-CONTAINING PROTEIN"/>
    <property type="match status" value="1"/>
</dbReference>
<feature type="region of interest" description="Disordered" evidence="1">
    <location>
        <begin position="394"/>
        <end position="439"/>
    </location>
</feature>
<dbReference type="EMBL" id="MELK01000051">
    <property type="protein sequence ID" value="OFW55854.1"/>
    <property type="molecule type" value="Genomic_DNA"/>
</dbReference>
<sequence>MRVTGHSLEELDSLRAEFDVFIERSLFLASQHATLSVDGTMTASALDAELSVVAEWNRQVDGVLLGHVAATYDGASLSVLHQIVDHSPLDPGEGLPLVSDDFATEYLTQARNRLKGIGNDVWVNVRSELLKGQQAGESVEELAIRVHGAAEVSLPRARTIARTEINGASNAGTHAQVMFLGMTGTQEWVSTHDGRCRQSHRLADGQKVPLGESFTVGGAALKYPGDSSGPASEIINCRCTQTYELDDDPPKVTCSGFVAAVVQTTYCAVPPPAASSLAPNYVKLGKLTSAQHAEIFQIFQSPKAISPAYGGAKIHKVLGDAMTKLQESGIPAYADLSPADVLAVVDGQYKGGKYTFKEKYVEWLAKKNSSGTTSPATPPVTNIPQQHAADVVDAPATSTTTPTPSAPPPQVSPTPTTVPTPSVQVPASSFDIHNPPQTTTGHIPLQYQSGDITDIPQHEKDLLYAEFKTHKVTAIWSGNKIWEAMQKTRDALKAKGIFINEHEALVVLDEMYGKNGGSTGFVDKIKKWESSPQGKKVLGEVTSTPTPSPTPVSVQAVTTPSAPAPTPTPAPPAVITSIKTYTDAEEYAKNFANDTPFATAVGLNGTKFRIVKNSNGTVTVEFYGNMQQKWIGISHSETKKYVADNDWTLLSQSGAPLQTPSVTAPPPPPTPAPKSIVFDTYAQAKKISADYPVDTPFATASTPVGGKLRLVKTAKGDVVYEFNAPNSSEWVRATPAFSKTIIPNYKWKTIVDGDGATSVPTSTPVSAPAPTPTPTPTPTVLPGPTATAPFVTPSVPQSIKAQMLNKLNMAGPLLSGPSKNAYAYVLEIKKFAKFHGHTLSDLDVLRILDDEKSKSLGVDNAHLYEKKIVEWLKTPAGAKKAKEMSHLVENPPVNAPSPSFQPWTTSQTPRTPGPPGNPGGDISLSDWRANISTTETSFATIPVPEALGVQRAMEAKYGAITNTQISGLRYYTGSAYTQMNGFLRGFMDATDAVKKHIRDAQAGMRPSLKPMVFHRGTNPGQFGGAALDQDLVGKVMVDHGFMSTSVGGRAAFGGKVMLEIECPSGTPMSYVDHISKNQGENEMLLAAGTRYRVIAVEQENHRTIVKVRVIP</sequence>
<feature type="region of interest" description="Disordered" evidence="1">
    <location>
        <begin position="889"/>
        <end position="922"/>
    </location>
</feature>
<feature type="compositionally biased region" description="Pro residues" evidence="1">
    <location>
        <begin position="562"/>
        <end position="571"/>
    </location>
</feature>
<feature type="region of interest" description="Disordered" evidence="1">
    <location>
        <begin position="756"/>
        <end position="782"/>
    </location>
</feature>
<dbReference type="AlphaFoldDB" id="A0A1F2WG97"/>
<feature type="compositionally biased region" description="Low complexity" evidence="1">
    <location>
        <begin position="394"/>
        <end position="403"/>
    </location>
</feature>